<dbReference type="InterPro" id="IPR036812">
    <property type="entry name" value="NAD(P)_OxRdtase_dom_sf"/>
</dbReference>
<sequence length="159" mass="17103">MSRLGYDAVALMSRTDGHRSVRLLQPAFDASTTHFDTARSHGYGEAEVAVGDLLAAVGRDRVAVATKFGIPAPRRSPMVMAAKAAARLVALASKPRPPGEPPRTGDNPHRHIRCRKRHGKPRSQSARAAGGPRRAAAVARMRVGGHVGRYPRLPRPRLA</sequence>
<dbReference type="Proteomes" id="UP000600101">
    <property type="component" value="Unassembled WGS sequence"/>
</dbReference>
<comment type="caution">
    <text evidence="3">The sequence shown here is derived from an EMBL/GenBank/DDBJ whole genome shotgun (WGS) entry which is preliminary data.</text>
</comment>
<dbReference type="EMBL" id="JACOMF010000014">
    <property type="protein sequence ID" value="MBC4016288.1"/>
    <property type="molecule type" value="Genomic_DNA"/>
</dbReference>
<keyword evidence="4" id="KW-1185">Reference proteome</keyword>
<dbReference type="Pfam" id="PF00248">
    <property type="entry name" value="Aldo_ket_red"/>
    <property type="match status" value="1"/>
</dbReference>
<dbReference type="InterPro" id="IPR023210">
    <property type="entry name" value="NADP_OxRdtase_dom"/>
</dbReference>
<protein>
    <submittedName>
        <fullName evidence="3">Aldo/keto reductase</fullName>
    </submittedName>
</protein>
<name>A0A9X0UE28_9PROT</name>
<organism evidence="3 4">
    <name type="scientific">Siccirubricoccus deserti</name>
    <dbReference type="NCBI Taxonomy" id="2013562"/>
    <lineage>
        <taxon>Bacteria</taxon>
        <taxon>Pseudomonadati</taxon>
        <taxon>Pseudomonadota</taxon>
        <taxon>Alphaproteobacteria</taxon>
        <taxon>Acetobacterales</taxon>
        <taxon>Roseomonadaceae</taxon>
        <taxon>Siccirubricoccus</taxon>
    </lineage>
</organism>
<feature type="region of interest" description="Disordered" evidence="1">
    <location>
        <begin position="91"/>
        <end position="159"/>
    </location>
</feature>
<evidence type="ECO:0000313" key="3">
    <source>
        <dbReference type="EMBL" id="MBC4016288.1"/>
    </source>
</evidence>
<feature type="domain" description="NADP-dependent oxidoreductase" evidence="2">
    <location>
        <begin position="16"/>
        <end position="73"/>
    </location>
</feature>
<proteinExistence type="predicted"/>
<evidence type="ECO:0000256" key="1">
    <source>
        <dbReference type="SAM" id="MobiDB-lite"/>
    </source>
</evidence>
<dbReference type="SUPFAM" id="SSF51430">
    <property type="entry name" value="NAD(P)-linked oxidoreductase"/>
    <property type="match status" value="1"/>
</dbReference>
<evidence type="ECO:0000259" key="2">
    <source>
        <dbReference type="Pfam" id="PF00248"/>
    </source>
</evidence>
<feature type="compositionally biased region" description="Low complexity" evidence="1">
    <location>
        <begin position="126"/>
        <end position="144"/>
    </location>
</feature>
<dbReference type="Gene3D" id="3.20.20.100">
    <property type="entry name" value="NADP-dependent oxidoreductase domain"/>
    <property type="match status" value="1"/>
</dbReference>
<gene>
    <name evidence="3" type="ORF">H7965_13265</name>
</gene>
<feature type="compositionally biased region" description="Basic residues" evidence="1">
    <location>
        <begin position="110"/>
        <end position="121"/>
    </location>
</feature>
<accession>A0A9X0UE28</accession>
<reference evidence="3" key="1">
    <citation type="submission" date="2020-08" db="EMBL/GenBank/DDBJ databases">
        <authorList>
            <person name="Hu Y."/>
            <person name="Nguyen S.V."/>
            <person name="Li F."/>
            <person name="Fanning S."/>
        </authorList>
    </citation>
    <scope>NUCLEOTIDE SEQUENCE</scope>
    <source>
        <strain evidence="3">SYSU D8009</strain>
    </source>
</reference>
<evidence type="ECO:0000313" key="4">
    <source>
        <dbReference type="Proteomes" id="UP000600101"/>
    </source>
</evidence>
<dbReference type="AlphaFoldDB" id="A0A9X0UE28"/>